<evidence type="ECO:0000313" key="6">
    <source>
        <dbReference type="EMBL" id="TDY43430.1"/>
    </source>
</evidence>
<evidence type="ECO:0000256" key="5">
    <source>
        <dbReference type="ARBA" id="ARBA00023049"/>
    </source>
</evidence>
<dbReference type="InterPro" id="IPR001261">
    <property type="entry name" value="ArgE/DapE_CS"/>
</dbReference>
<comment type="caution">
    <text evidence="6">The sequence shown here is derived from an EMBL/GenBank/DDBJ whole genome shotgun (WGS) entry which is preliminary data.</text>
</comment>
<proteinExistence type="predicted"/>
<evidence type="ECO:0000256" key="3">
    <source>
        <dbReference type="ARBA" id="ARBA00022723"/>
    </source>
</evidence>
<dbReference type="EMBL" id="SORF01000011">
    <property type="protein sequence ID" value="TDY43430.1"/>
    <property type="molecule type" value="Genomic_DNA"/>
</dbReference>
<dbReference type="SUPFAM" id="SSF53187">
    <property type="entry name" value="Zn-dependent exopeptidases"/>
    <property type="match status" value="1"/>
</dbReference>
<dbReference type="InterPro" id="IPR002933">
    <property type="entry name" value="Peptidase_M20"/>
</dbReference>
<keyword evidence="6" id="KW-0031">Aminopeptidase</keyword>
<dbReference type="RefSeq" id="WP_134160335.1">
    <property type="nucleotide sequence ID" value="NZ_BSUS01000001.1"/>
</dbReference>
<dbReference type="Gene3D" id="3.40.630.10">
    <property type="entry name" value="Zn peptidases"/>
    <property type="match status" value="1"/>
</dbReference>
<accession>A0A4R8LLM0</accession>
<gene>
    <name evidence="6" type="ORF">C7445_11178</name>
</gene>
<keyword evidence="7" id="KW-1185">Reference proteome</keyword>
<evidence type="ECO:0000313" key="7">
    <source>
        <dbReference type="Proteomes" id="UP000294581"/>
    </source>
</evidence>
<dbReference type="OrthoDB" id="9776600at2"/>
<evidence type="ECO:0000256" key="1">
    <source>
        <dbReference type="ARBA" id="ARBA00001947"/>
    </source>
</evidence>
<reference evidence="6 7" key="1">
    <citation type="submission" date="2019-03" db="EMBL/GenBank/DDBJ databases">
        <title>Genomic Encyclopedia of Type Strains, Phase IV (KMG-IV): sequencing the most valuable type-strain genomes for metagenomic binning, comparative biology and taxonomic classification.</title>
        <authorList>
            <person name="Goeker M."/>
        </authorList>
    </citation>
    <scope>NUCLEOTIDE SEQUENCE [LARGE SCALE GENOMIC DNA]</scope>
    <source>
        <strain evidence="6 7">DSM 17974</strain>
    </source>
</reference>
<dbReference type="GO" id="GO:0004177">
    <property type="term" value="F:aminopeptidase activity"/>
    <property type="evidence" value="ECO:0007669"/>
    <property type="project" value="UniProtKB-KW"/>
</dbReference>
<evidence type="ECO:0000256" key="2">
    <source>
        <dbReference type="ARBA" id="ARBA00022670"/>
    </source>
</evidence>
<protein>
    <submittedName>
        <fullName evidence="6">Tripeptide aminopeptidase</fullName>
    </submittedName>
</protein>
<dbReference type="PROSITE" id="PS00759">
    <property type="entry name" value="ARGE_DAPE_CPG2_2"/>
    <property type="match status" value="1"/>
</dbReference>
<dbReference type="PANTHER" id="PTHR42994">
    <property type="entry name" value="PEPTIDASE T"/>
    <property type="match status" value="1"/>
</dbReference>
<dbReference type="GO" id="GO:0046872">
    <property type="term" value="F:metal ion binding"/>
    <property type="evidence" value="ECO:0007669"/>
    <property type="project" value="UniProtKB-KW"/>
</dbReference>
<dbReference type="GO" id="GO:0008237">
    <property type="term" value="F:metallopeptidase activity"/>
    <property type="evidence" value="ECO:0007669"/>
    <property type="project" value="UniProtKB-KW"/>
</dbReference>
<dbReference type="PANTHER" id="PTHR42994:SF2">
    <property type="entry name" value="PEPTIDASE"/>
    <property type="match status" value="1"/>
</dbReference>
<dbReference type="Pfam" id="PF01546">
    <property type="entry name" value="Peptidase_M20"/>
    <property type="match status" value="1"/>
</dbReference>
<dbReference type="Proteomes" id="UP000294581">
    <property type="component" value="Unassembled WGS sequence"/>
</dbReference>
<sequence length="372" mass="39210">MQTPEPITGRNGVIGLFFDLVAIPSPSFQEGAMASACRAWLERFGCEVQIDNADRKFGGQTGNLWAAMPGRSGMSAVLLCAHLDTVRSASKAVPYIDHEGVIRSRTLAQLGADDKAGVAAILASIRRLHEENLPHGDIQVLLTVGEEAGLYGVRSLEPSALGAERALVLDCDGPVGSIVTSGSGLVRLTGTLCAASGAGMPQVGAMQATAQAVSAMRQKSFGGATIEIDSFHPVDGGVQVMGRAIASEIHLLEDAVRAASDDFQRTAAACGYDGRVEHELVYPPYAVAREGAWYRAVTSAIRRSNLACQELHVVHGSDANWLSTFGVEALNLGTGYKGSHSEDECISVTSLCQLEHLIVEICSQAGMDKEGF</sequence>
<dbReference type="GO" id="GO:0006508">
    <property type="term" value="P:proteolysis"/>
    <property type="evidence" value="ECO:0007669"/>
    <property type="project" value="UniProtKB-KW"/>
</dbReference>
<keyword evidence="5" id="KW-0482">Metalloprotease</keyword>
<dbReference type="AlphaFoldDB" id="A0A4R8LLM0"/>
<keyword evidence="3" id="KW-0479">Metal-binding</keyword>
<name>A0A4R8LLM0_9BACL</name>
<evidence type="ECO:0000256" key="4">
    <source>
        <dbReference type="ARBA" id="ARBA00022801"/>
    </source>
</evidence>
<comment type="cofactor">
    <cofactor evidence="1">
        <name>Zn(2+)</name>
        <dbReference type="ChEBI" id="CHEBI:29105"/>
    </cofactor>
</comment>
<keyword evidence="4" id="KW-0378">Hydrolase</keyword>
<dbReference type="PROSITE" id="PS00758">
    <property type="entry name" value="ARGE_DAPE_CPG2_1"/>
    <property type="match status" value="1"/>
</dbReference>
<organism evidence="6 7">
    <name type="scientific">Alicyclobacillus sacchari</name>
    <dbReference type="NCBI Taxonomy" id="392010"/>
    <lineage>
        <taxon>Bacteria</taxon>
        <taxon>Bacillati</taxon>
        <taxon>Bacillota</taxon>
        <taxon>Bacilli</taxon>
        <taxon>Bacillales</taxon>
        <taxon>Alicyclobacillaceae</taxon>
        <taxon>Alicyclobacillus</taxon>
    </lineage>
</organism>
<dbReference type="Gene3D" id="3.30.70.360">
    <property type="match status" value="1"/>
</dbReference>
<keyword evidence="2" id="KW-0645">Protease</keyword>